<feature type="signal peptide" evidence="7">
    <location>
        <begin position="1"/>
        <end position="19"/>
    </location>
</feature>
<evidence type="ECO:0000313" key="9">
    <source>
        <dbReference type="Proteomes" id="UP001610063"/>
    </source>
</evidence>
<accession>A0ABW7N9T1</accession>
<dbReference type="Proteomes" id="UP001610063">
    <property type="component" value="Unassembled WGS sequence"/>
</dbReference>
<keyword evidence="2" id="KW-0479">Metal-binding</keyword>
<evidence type="ECO:0000256" key="3">
    <source>
        <dbReference type="ARBA" id="ARBA00022759"/>
    </source>
</evidence>
<reference evidence="8 9" key="1">
    <citation type="journal article" date="2013" name="Int. J. Syst. Evol. Microbiol.">
        <title>Marinoscillum luteum sp. nov., isolated from marine sediment.</title>
        <authorList>
            <person name="Cha I.T."/>
            <person name="Park S.J."/>
            <person name="Kim S.J."/>
            <person name="Kim J.G."/>
            <person name="Jung M.Y."/>
            <person name="Shin K.S."/>
            <person name="Kwon K.K."/>
            <person name="Yang S.H."/>
            <person name="Seo Y.S."/>
            <person name="Rhee S.K."/>
        </authorList>
    </citation>
    <scope>NUCLEOTIDE SEQUENCE [LARGE SCALE GENOMIC DNA]</scope>
    <source>
        <strain evidence="8 9">KCTC 23939</strain>
    </source>
</reference>
<dbReference type="Gene3D" id="1.10.575.10">
    <property type="entry name" value="P1 Nuclease"/>
    <property type="match status" value="1"/>
</dbReference>
<dbReference type="PANTHER" id="PTHR33146:SF26">
    <property type="entry name" value="ENDONUCLEASE 4"/>
    <property type="match status" value="1"/>
</dbReference>
<keyword evidence="1" id="KW-0540">Nuclease</keyword>
<dbReference type="InterPro" id="IPR003154">
    <property type="entry name" value="S1/P1nuclease"/>
</dbReference>
<proteinExistence type="predicted"/>
<dbReference type="SUPFAM" id="SSF48537">
    <property type="entry name" value="Phospholipase C/P1 nuclease"/>
    <property type="match status" value="1"/>
</dbReference>
<keyword evidence="6" id="KW-0325">Glycoprotein</keyword>
<feature type="chain" id="PRO_5047031654" evidence="7">
    <location>
        <begin position="20"/>
        <end position="254"/>
    </location>
</feature>
<keyword evidence="7" id="KW-0732">Signal</keyword>
<evidence type="ECO:0000256" key="6">
    <source>
        <dbReference type="ARBA" id="ARBA00023180"/>
    </source>
</evidence>
<protein>
    <submittedName>
        <fullName evidence="8">S1/P1 nuclease</fullName>
    </submittedName>
</protein>
<evidence type="ECO:0000256" key="4">
    <source>
        <dbReference type="ARBA" id="ARBA00022801"/>
    </source>
</evidence>
<comment type="caution">
    <text evidence="8">The sequence shown here is derived from an EMBL/GenBank/DDBJ whole genome shotgun (WGS) entry which is preliminary data.</text>
</comment>
<sequence length="254" mass="28976">MKKTILLLLLISFSFQALPWGKTGHRIVGLIAEKHLSKKARKNIEKILKTETLAEVSNHMDFIKSNDAYDHMSPWHYATIPDGMTYDEAGTPEEGDIIQTLNRLIAELKTKQFTDEDEAFALKCLVHLIGDIHQPLHVGNGEDKGGNDVKLEYFWSSSNLHRVWDSGIIDGQDYSYTEYVEWLDHASAEEISAWQSAGILDWAAESVSYRPQIYDLPESKKISYQYDYENLELLNKRLLQAGIRLAGILNEIYG</sequence>
<dbReference type="RefSeq" id="WP_395417355.1">
    <property type="nucleotide sequence ID" value="NZ_JBIPKE010000016.1"/>
</dbReference>
<dbReference type="Pfam" id="PF02265">
    <property type="entry name" value="S1-P1_nuclease"/>
    <property type="match status" value="1"/>
</dbReference>
<keyword evidence="5" id="KW-1015">Disulfide bond</keyword>
<name>A0ABW7N9T1_9BACT</name>
<dbReference type="InterPro" id="IPR008947">
    <property type="entry name" value="PLipase_C/P1_nuclease_dom_sf"/>
</dbReference>
<evidence type="ECO:0000256" key="5">
    <source>
        <dbReference type="ARBA" id="ARBA00023157"/>
    </source>
</evidence>
<evidence type="ECO:0000256" key="7">
    <source>
        <dbReference type="SAM" id="SignalP"/>
    </source>
</evidence>
<gene>
    <name evidence="8" type="ORF">ACHKAR_10255</name>
</gene>
<keyword evidence="4" id="KW-0378">Hydrolase</keyword>
<dbReference type="EMBL" id="JBIPKE010000016">
    <property type="protein sequence ID" value="MFH6983825.1"/>
    <property type="molecule type" value="Genomic_DNA"/>
</dbReference>
<evidence type="ECO:0000313" key="8">
    <source>
        <dbReference type="EMBL" id="MFH6983825.1"/>
    </source>
</evidence>
<keyword evidence="9" id="KW-1185">Reference proteome</keyword>
<evidence type="ECO:0000256" key="1">
    <source>
        <dbReference type="ARBA" id="ARBA00022722"/>
    </source>
</evidence>
<evidence type="ECO:0000256" key="2">
    <source>
        <dbReference type="ARBA" id="ARBA00022723"/>
    </source>
</evidence>
<dbReference type="CDD" id="cd11010">
    <property type="entry name" value="S1-P1_nuclease"/>
    <property type="match status" value="1"/>
</dbReference>
<keyword evidence="3" id="KW-0255">Endonuclease</keyword>
<dbReference type="PANTHER" id="PTHR33146">
    <property type="entry name" value="ENDONUCLEASE 4"/>
    <property type="match status" value="1"/>
</dbReference>
<organism evidence="8 9">
    <name type="scientific">Marinoscillum luteum</name>
    <dbReference type="NCBI Taxonomy" id="861051"/>
    <lineage>
        <taxon>Bacteria</taxon>
        <taxon>Pseudomonadati</taxon>
        <taxon>Bacteroidota</taxon>
        <taxon>Cytophagia</taxon>
        <taxon>Cytophagales</taxon>
        <taxon>Reichenbachiellaceae</taxon>
        <taxon>Marinoscillum</taxon>
    </lineage>
</organism>